<proteinExistence type="predicted"/>
<dbReference type="Proteomes" id="UP001215280">
    <property type="component" value="Unassembled WGS sequence"/>
</dbReference>
<comment type="caution">
    <text evidence="2">The sequence shown here is derived from an EMBL/GenBank/DDBJ whole genome shotgun (WGS) entry which is preliminary data.</text>
</comment>
<accession>A0AAD7JPB4</accession>
<dbReference type="EMBL" id="JARJLG010000026">
    <property type="protein sequence ID" value="KAJ7769129.1"/>
    <property type="molecule type" value="Genomic_DNA"/>
</dbReference>
<reference evidence="2" key="1">
    <citation type="submission" date="2023-03" db="EMBL/GenBank/DDBJ databases">
        <title>Massive genome expansion in bonnet fungi (Mycena s.s.) driven by repeated elements and novel gene families across ecological guilds.</title>
        <authorList>
            <consortium name="Lawrence Berkeley National Laboratory"/>
            <person name="Harder C.B."/>
            <person name="Miyauchi S."/>
            <person name="Viragh M."/>
            <person name="Kuo A."/>
            <person name="Thoen E."/>
            <person name="Andreopoulos B."/>
            <person name="Lu D."/>
            <person name="Skrede I."/>
            <person name="Drula E."/>
            <person name="Henrissat B."/>
            <person name="Morin E."/>
            <person name="Kohler A."/>
            <person name="Barry K."/>
            <person name="LaButti K."/>
            <person name="Morin E."/>
            <person name="Salamov A."/>
            <person name="Lipzen A."/>
            <person name="Mereny Z."/>
            <person name="Hegedus B."/>
            <person name="Baldrian P."/>
            <person name="Stursova M."/>
            <person name="Weitz H."/>
            <person name="Taylor A."/>
            <person name="Grigoriev I.V."/>
            <person name="Nagy L.G."/>
            <person name="Martin F."/>
            <person name="Kauserud H."/>
        </authorList>
    </citation>
    <scope>NUCLEOTIDE SEQUENCE</scope>
    <source>
        <strain evidence="2">CBHHK188m</strain>
    </source>
</reference>
<evidence type="ECO:0000313" key="2">
    <source>
        <dbReference type="EMBL" id="KAJ7769129.1"/>
    </source>
</evidence>
<feature type="compositionally biased region" description="Polar residues" evidence="1">
    <location>
        <begin position="158"/>
        <end position="171"/>
    </location>
</feature>
<evidence type="ECO:0000313" key="3">
    <source>
        <dbReference type="Proteomes" id="UP001215280"/>
    </source>
</evidence>
<feature type="compositionally biased region" description="Acidic residues" evidence="1">
    <location>
        <begin position="175"/>
        <end position="187"/>
    </location>
</feature>
<protein>
    <submittedName>
        <fullName evidence="2">Uncharacterized protein</fullName>
    </submittedName>
</protein>
<organism evidence="2 3">
    <name type="scientific">Mycena maculata</name>
    <dbReference type="NCBI Taxonomy" id="230809"/>
    <lineage>
        <taxon>Eukaryota</taxon>
        <taxon>Fungi</taxon>
        <taxon>Dikarya</taxon>
        <taxon>Basidiomycota</taxon>
        <taxon>Agaricomycotina</taxon>
        <taxon>Agaricomycetes</taxon>
        <taxon>Agaricomycetidae</taxon>
        <taxon>Agaricales</taxon>
        <taxon>Marasmiineae</taxon>
        <taxon>Mycenaceae</taxon>
        <taxon>Mycena</taxon>
    </lineage>
</organism>
<feature type="region of interest" description="Disordered" evidence="1">
    <location>
        <begin position="1"/>
        <end position="241"/>
    </location>
</feature>
<dbReference type="AlphaFoldDB" id="A0AAD7JPB4"/>
<keyword evidence="3" id="KW-1185">Reference proteome</keyword>
<gene>
    <name evidence="2" type="ORF">DFH07DRAFT_290982</name>
</gene>
<name>A0AAD7JPB4_9AGAR</name>
<feature type="compositionally biased region" description="Basic and acidic residues" evidence="1">
    <location>
        <begin position="1"/>
        <end position="11"/>
    </location>
</feature>
<feature type="compositionally biased region" description="Low complexity" evidence="1">
    <location>
        <begin position="107"/>
        <end position="117"/>
    </location>
</feature>
<sequence>MPKKRETREAQSDGPLLRSGRQIAANNTGLPSPMPTPNVKLGRKRTQAHSDTDPAPKRRRAGTSPLTFNEPPTPPPTGKRVYRRHNISGTQERSQRIDEDEEEVEESTSSGSASESPSPSPRRPSKRTPQVLDILRQKRAELVSRNIARRGPIEQTPERNTALPSSGGVHNNESDSQEEDDDEEEVPNEGGADGRRSSLSTSSRSSAPRAGPKRLFRRGSPGPFPSNWWFDSAVRLQHGSS</sequence>
<feature type="compositionally biased region" description="Low complexity" evidence="1">
    <location>
        <begin position="197"/>
        <end position="206"/>
    </location>
</feature>
<evidence type="ECO:0000256" key="1">
    <source>
        <dbReference type="SAM" id="MobiDB-lite"/>
    </source>
</evidence>